<keyword evidence="3" id="KW-0238">DNA-binding</keyword>
<dbReference type="Proteomes" id="UP000660885">
    <property type="component" value="Unassembled WGS sequence"/>
</dbReference>
<comment type="caution">
    <text evidence="7">The sequence shown here is derived from an EMBL/GenBank/DDBJ whole genome shotgun (WGS) entry which is preliminary data.</text>
</comment>
<sequence>MAKASKAGKATSAPGDRSEQRGGAGKQRESGCGAHAAPHASLTDEPPTIQGLAAHLNVNKPATTRALDRLEELELVPRAIDGRDRRSVLVRPTAGGAAMVKRLGVAMVSAAASTARVSSRPPRAKALYASILPALRALEASVAAETLFDAASDGRIFRLGASELTAIIVLPGLLAKLRQEAPRCRIVQREGDHLRIPAMLANGDISAVAGYLGDGLPDTTGQRVLERMN</sequence>
<gene>
    <name evidence="7" type="ORF">JMJ56_20765</name>
</gene>
<evidence type="ECO:0000256" key="1">
    <source>
        <dbReference type="ARBA" id="ARBA00009437"/>
    </source>
</evidence>
<protein>
    <submittedName>
        <fullName evidence="7">MarR family transcriptional regulator</fullName>
    </submittedName>
</protein>
<dbReference type="SUPFAM" id="SSF46785">
    <property type="entry name" value="Winged helix' DNA-binding domain"/>
    <property type="match status" value="1"/>
</dbReference>
<evidence type="ECO:0000256" key="3">
    <source>
        <dbReference type="ARBA" id="ARBA00023125"/>
    </source>
</evidence>
<dbReference type="SUPFAM" id="SSF53850">
    <property type="entry name" value="Periplasmic binding protein-like II"/>
    <property type="match status" value="1"/>
</dbReference>
<evidence type="ECO:0000313" key="7">
    <source>
        <dbReference type="EMBL" id="MBL6080454.1"/>
    </source>
</evidence>
<keyword evidence="4" id="KW-0804">Transcription</keyword>
<evidence type="ECO:0000256" key="2">
    <source>
        <dbReference type="ARBA" id="ARBA00023015"/>
    </source>
</evidence>
<keyword evidence="2" id="KW-0805">Transcription regulation</keyword>
<dbReference type="InterPro" id="IPR036390">
    <property type="entry name" value="WH_DNA-bd_sf"/>
</dbReference>
<dbReference type="RefSeq" id="WP_202833688.1">
    <property type="nucleotide sequence ID" value="NZ_JAETWB010000014.1"/>
</dbReference>
<dbReference type="Gene3D" id="1.10.10.10">
    <property type="entry name" value="Winged helix-like DNA-binding domain superfamily/Winged helix DNA-binding domain"/>
    <property type="match status" value="1"/>
</dbReference>
<organism evidence="7 8">
    <name type="scientific">Belnapia arida</name>
    <dbReference type="NCBI Taxonomy" id="2804533"/>
    <lineage>
        <taxon>Bacteria</taxon>
        <taxon>Pseudomonadati</taxon>
        <taxon>Pseudomonadota</taxon>
        <taxon>Alphaproteobacteria</taxon>
        <taxon>Acetobacterales</taxon>
        <taxon>Roseomonadaceae</taxon>
        <taxon>Belnapia</taxon>
    </lineage>
</organism>
<dbReference type="InterPro" id="IPR000835">
    <property type="entry name" value="HTH_MarR-typ"/>
</dbReference>
<reference evidence="7 8" key="1">
    <citation type="submission" date="2021-01" db="EMBL/GenBank/DDBJ databases">
        <title>Belnapia mucosa sp. nov. and Belnapia arida sp. nov., isolated from the Tabernas Desert (Almeria, Spain).</title>
        <authorList>
            <person name="Molina-Menor E."/>
            <person name="Vidal-Verdu A."/>
            <person name="Calonge A."/>
            <person name="Satari L."/>
            <person name="Pereto J."/>
            <person name="Porcar M."/>
        </authorList>
    </citation>
    <scope>NUCLEOTIDE SEQUENCE [LARGE SCALE GENOMIC DNA]</scope>
    <source>
        <strain evidence="7 8">T18</strain>
    </source>
</reference>
<proteinExistence type="inferred from homology"/>
<dbReference type="PANTHER" id="PTHR30118:SF15">
    <property type="entry name" value="TRANSCRIPTIONAL REGULATORY PROTEIN"/>
    <property type="match status" value="1"/>
</dbReference>
<comment type="similarity">
    <text evidence="1">Belongs to the LysR transcriptional regulatory family.</text>
</comment>
<accession>A0ABS1U941</accession>
<dbReference type="Gene3D" id="3.40.190.10">
    <property type="entry name" value="Periplasmic binding protein-like II"/>
    <property type="match status" value="1"/>
</dbReference>
<evidence type="ECO:0000256" key="4">
    <source>
        <dbReference type="ARBA" id="ARBA00023163"/>
    </source>
</evidence>
<name>A0ABS1U941_9PROT</name>
<keyword evidence="8" id="KW-1185">Reference proteome</keyword>
<dbReference type="InterPro" id="IPR036388">
    <property type="entry name" value="WH-like_DNA-bd_sf"/>
</dbReference>
<feature type="domain" description="HTH marR-type" evidence="6">
    <location>
        <begin position="45"/>
        <end position="88"/>
    </location>
</feature>
<dbReference type="Pfam" id="PF01047">
    <property type="entry name" value="MarR"/>
    <property type="match status" value="1"/>
</dbReference>
<feature type="region of interest" description="Disordered" evidence="5">
    <location>
        <begin position="1"/>
        <end position="47"/>
    </location>
</feature>
<evidence type="ECO:0000256" key="5">
    <source>
        <dbReference type="SAM" id="MobiDB-lite"/>
    </source>
</evidence>
<evidence type="ECO:0000259" key="6">
    <source>
        <dbReference type="Pfam" id="PF01047"/>
    </source>
</evidence>
<dbReference type="InterPro" id="IPR050389">
    <property type="entry name" value="LysR-type_TF"/>
</dbReference>
<dbReference type="EMBL" id="JAETWB010000014">
    <property type="protein sequence ID" value="MBL6080454.1"/>
    <property type="molecule type" value="Genomic_DNA"/>
</dbReference>
<dbReference type="PANTHER" id="PTHR30118">
    <property type="entry name" value="HTH-TYPE TRANSCRIPTIONAL REGULATOR LEUO-RELATED"/>
    <property type="match status" value="1"/>
</dbReference>
<feature type="compositionally biased region" description="Low complexity" evidence="5">
    <location>
        <begin position="1"/>
        <end position="13"/>
    </location>
</feature>
<evidence type="ECO:0000313" key="8">
    <source>
        <dbReference type="Proteomes" id="UP000660885"/>
    </source>
</evidence>